<feature type="compositionally biased region" description="Basic and acidic residues" evidence="7">
    <location>
        <begin position="1270"/>
        <end position="1296"/>
    </location>
</feature>
<dbReference type="InterPro" id="IPR027268">
    <property type="entry name" value="Peptidase_M4/M1_CTD_sf"/>
</dbReference>
<organism evidence="11 12">
    <name type="scientific">Spirodela intermedia</name>
    <name type="common">Intermediate duckweed</name>
    <dbReference type="NCBI Taxonomy" id="51605"/>
    <lineage>
        <taxon>Eukaryota</taxon>
        <taxon>Viridiplantae</taxon>
        <taxon>Streptophyta</taxon>
        <taxon>Embryophyta</taxon>
        <taxon>Tracheophyta</taxon>
        <taxon>Spermatophyta</taxon>
        <taxon>Magnoliopsida</taxon>
        <taxon>Liliopsida</taxon>
        <taxon>Araceae</taxon>
        <taxon>Lemnoideae</taxon>
        <taxon>Spirodela</taxon>
    </lineage>
</organism>
<dbReference type="SUPFAM" id="SSF63737">
    <property type="entry name" value="Leukotriene A4 hydrolase N-terminal domain"/>
    <property type="match status" value="1"/>
</dbReference>
<dbReference type="GO" id="GO:0008270">
    <property type="term" value="F:zinc ion binding"/>
    <property type="evidence" value="ECO:0007669"/>
    <property type="project" value="InterPro"/>
</dbReference>
<feature type="region of interest" description="Disordered" evidence="7">
    <location>
        <begin position="1045"/>
        <end position="1078"/>
    </location>
</feature>
<dbReference type="PANTHER" id="PTHR15137:SF9">
    <property type="entry name" value="TRANSCRIPTION INITIATION FACTOR TFIID SUBUNIT 2"/>
    <property type="match status" value="1"/>
</dbReference>
<feature type="region of interest" description="Disordered" evidence="7">
    <location>
        <begin position="1212"/>
        <end position="1337"/>
    </location>
</feature>
<dbReference type="InterPro" id="IPR057345">
    <property type="entry name" value="Ig-like_TAF2"/>
</dbReference>
<comment type="subcellular location">
    <subcellularLocation>
        <location evidence="1">Nucleus</location>
    </subcellularLocation>
</comment>
<evidence type="ECO:0000259" key="9">
    <source>
        <dbReference type="Pfam" id="PF25316"/>
    </source>
</evidence>
<dbReference type="GO" id="GO:0005669">
    <property type="term" value="C:transcription factor TFIID complex"/>
    <property type="evidence" value="ECO:0007669"/>
    <property type="project" value="InterPro"/>
</dbReference>
<feature type="compositionally biased region" description="Basic and acidic residues" evidence="7">
    <location>
        <begin position="1051"/>
        <end position="1078"/>
    </location>
</feature>
<evidence type="ECO:0000313" key="12">
    <source>
        <dbReference type="Proteomes" id="UP000663760"/>
    </source>
</evidence>
<accession>A0A7I8KWK7</accession>
<evidence type="ECO:0000259" key="10">
    <source>
        <dbReference type="Pfam" id="PF25577"/>
    </source>
</evidence>
<keyword evidence="4" id="KW-0805">Transcription regulation</keyword>
<sequence>MAKPRKQKAGEQPSKPAGSSAAAGTVRHQKICLSVDMERRMIYGHTEMEIRFPESEVIGLNAVNMTIGSISVNGESADFEFFELSSQIEDGERRFSVSCCTTAADAACSTYISSLDKEMLPNLFISCRKTENSLNDQNNLANGGGKLQNTEDHNSIPNGHLDHDLHQNVKLVRINYQVDVNESCIHFESNLLCTENQIRRARCWFPCMDSSSQCSCYDLEFTVDSNLVAVSNGDLLYQVLSKDDPLRKTYIYKLDIPVSAGWISLAVAPFEILADSHNALLSYMSMAGDFSKLKNTVGFFHSAFSHYEDYLSTSFPFRSYKQVFVPPESSLSPANLGASMCIFGSDLLFDEKVIDETIETRIKLACALARQWFGVYIIAETPNDEWLVDGIAGFLTDSFIKRFLGNNEARYHRYKANCSVCKADVSGATALSSSAATKDLYGTHRLGLFGKVHLWKSVAILQMLEKQMGPESFRKILQIIIYRAQDLARPLRTLSTKEFRHLANKVGNLERPFLKEFFPRWVESCGCPILWMGFSYNKRRNMIEMGVVRDSTAPIGGSITADNPGAENREGGAGGWPGMMSIRVHELDGVYDHPSLSMTGENCQLLEIQCHSKLAAKRVQKPKKGTKPDGADENTDAVGSMDVRACMDSPLLWLRSDPEMEYLAEIHFHQPVQMWINQMEKDKDVVAQSQAIAMLEALPQHPFSVINALNNLLNDSKAFWRVRIEAAIALAQTASEDTDWTGLLHLVKFYKNRRFDREIWLPMPNDFHDVPEYFVQKAIPHAVALARTADGKSPRDAVEFILQLLKYNDNSGNPYSDVYWLASLVQSTSELDFGQQNIALLSPLLKHIDRLLLFDSLMPSHNNILTISCIRALTQIALKMSSSVSPDRISSLMRSFRNNQKVHWKVRMESSKALLTLQFHWNGLGEALSLFLEFVAQEASLRGQVKLAAHAMRLCEVNPEPDRRETVSVPTLVALLQLLESRKAYSNVYLRHHLFCMLQLVAGRRPSLYGAPRGRPQTLQEHLLGGVEEEGKHRMITAFLSLRMSKPQEAPVDKREAQGTPVEDKQQPQEPSPEKQRLEAHVLETRASSSEARPPSHVARDVTISIGSERKYPVVKIKVRQPTTSHKASSTGQGVGHSLGGGRNEAELGPASSVSVDAPGRGLADEPASTSIQNLEEVNSIHDRGSRMTASVGSARLVSSDEAAKELQCTAISRISMMPEPRLSPETNPEDAEARAVEGGSSRVGYGERQGLRELAAESEEKDKKKKKEKKDERKRKGEVGTDEKGRRDDPEYLEKKRLKKEKKRREKELAKAGAKEGRPPVEVESSLGKITRSEEQLLSSADVRNLEGTVQPKPSEPKSMQASIGTKVRIKLKRPSGSGL</sequence>
<feature type="compositionally biased region" description="Gly residues" evidence="7">
    <location>
        <begin position="1133"/>
        <end position="1143"/>
    </location>
</feature>
<evidence type="ECO:0000313" key="11">
    <source>
        <dbReference type="EMBL" id="CAA7401458.1"/>
    </source>
</evidence>
<dbReference type="InterPro" id="IPR057991">
    <property type="entry name" value="TPR_TAF2_C"/>
</dbReference>
<evidence type="ECO:0000259" key="8">
    <source>
        <dbReference type="Pfam" id="PF01433"/>
    </source>
</evidence>
<feature type="compositionally biased region" description="Polar residues" evidence="7">
    <location>
        <begin position="1121"/>
        <end position="1132"/>
    </location>
</feature>
<keyword evidence="6" id="KW-0539">Nucleus</keyword>
<feature type="region of interest" description="Disordered" evidence="7">
    <location>
        <begin position="1120"/>
        <end position="1168"/>
    </location>
</feature>
<evidence type="ECO:0000256" key="5">
    <source>
        <dbReference type="ARBA" id="ARBA00023163"/>
    </source>
</evidence>
<dbReference type="SUPFAM" id="SSF55486">
    <property type="entry name" value="Metalloproteases ('zincins'), catalytic domain"/>
    <property type="match status" value="1"/>
</dbReference>
<evidence type="ECO:0000256" key="4">
    <source>
        <dbReference type="ARBA" id="ARBA00023015"/>
    </source>
</evidence>
<evidence type="ECO:0000256" key="7">
    <source>
        <dbReference type="SAM" id="MobiDB-lite"/>
    </source>
</evidence>
<dbReference type="Pfam" id="PF25577">
    <property type="entry name" value="TPR_TAF2_C"/>
    <property type="match status" value="1"/>
</dbReference>
<dbReference type="Pfam" id="PF01433">
    <property type="entry name" value="Peptidase_M1"/>
    <property type="match status" value="1"/>
</dbReference>
<evidence type="ECO:0000256" key="3">
    <source>
        <dbReference type="ARBA" id="ARBA00017363"/>
    </source>
</evidence>
<dbReference type="GO" id="GO:0006367">
    <property type="term" value="P:transcription initiation at RNA polymerase II promoter"/>
    <property type="evidence" value="ECO:0007669"/>
    <property type="project" value="TreeGrafter"/>
</dbReference>
<dbReference type="SUPFAM" id="SSF48371">
    <property type="entry name" value="ARM repeat"/>
    <property type="match status" value="1"/>
</dbReference>
<dbReference type="Gene3D" id="1.10.390.10">
    <property type="entry name" value="Neutral Protease Domain 2"/>
    <property type="match status" value="1"/>
</dbReference>
<feature type="domain" description="Transcription initiation factor TFIID subunit 2 Ig-like" evidence="9">
    <location>
        <begin position="525"/>
        <end position="671"/>
    </location>
</feature>
<evidence type="ECO:0000256" key="1">
    <source>
        <dbReference type="ARBA" id="ARBA00004123"/>
    </source>
</evidence>
<name>A0A7I8KWK7_SPIIN</name>
<comment type="similarity">
    <text evidence="2">Belongs to the TAF2 family.</text>
</comment>
<dbReference type="Proteomes" id="UP000663760">
    <property type="component" value="Chromosome 9"/>
</dbReference>
<dbReference type="InterPro" id="IPR042097">
    <property type="entry name" value="Aminopeptidase_N-like_N_sf"/>
</dbReference>
<dbReference type="EMBL" id="LR746272">
    <property type="protein sequence ID" value="CAA7401458.1"/>
    <property type="molecule type" value="Genomic_DNA"/>
</dbReference>
<dbReference type="OrthoDB" id="308861at2759"/>
<dbReference type="Gene3D" id="2.60.40.1730">
    <property type="entry name" value="tricorn interacting facor f3 domain"/>
    <property type="match status" value="1"/>
</dbReference>
<dbReference type="GO" id="GO:0003682">
    <property type="term" value="F:chromatin binding"/>
    <property type="evidence" value="ECO:0007669"/>
    <property type="project" value="TreeGrafter"/>
</dbReference>
<dbReference type="GO" id="GO:0016251">
    <property type="term" value="F:RNA polymerase II general transcription initiation factor activity"/>
    <property type="evidence" value="ECO:0007669"/>
    <property type="project" value="TreeGrafter"/>
</dbReference>
<dbReference type="InterPro" id="IPR016024">
    <property type="entry name" value="ARM-type_fold"/>
</dbReference>
<dbReference type="InterPro" id="IPR037813">
    <property type="entry name" value="TAF2"/>
</dbReference>
<dbReference type="GO" id="GO:0000976">
    <property type="term" value="F:transcription cis-regulatory region binding"/>
    <property type="evidence" value="ECO:0007669"/>
    <property type="project" value="TreeGrafter"/>
</dbReference>
<dbReference type="GO" id="GO:0008237">
    <property type="term" value="F:metallopeptidase activity"/>
    <property type="evidence" value="ECO:0007669"/>
    <property type="project" value="InterPro"/>
</dbReference>
<feature type="compositionally biased region" description="Basic and acidic residues" evidence="7">
    <location>
        <begin position="1250"/>
        <end position="1263"/>
    </location>
</feature>
<feature type="region of interest" description="Disordered" evidence="7">
    <location>
        <begin position="1"/>
        <end position="23"/>
    </location>
</feature>
<keyword evidence="12" id="KW-1185">Reference proteome</keyword>
<evidence type="ECO:0000256" key="2">
    <source>
        <dbReference type="ARBA" id="ARBA00010937"/>
    </source>
</evidence>
<dbReference type="InterPro" id="IPR011989">
    <property type="entry name" value="ARM-like"/>
</dbReference>
<proteinExistence type="inferred from homology"/>
<dbReference type="InterPro" id="IPR014782">
    <property type="entry name" value="Peptidase_M1_dom"/>
</dbReference>
<feature type="domain" description="Transcription initiation factor TFIID subunit 2 TPR repeats" evidence="10">
    <location>
        <begin position="674"/>
        <end position="992"/>
    </location>
</feature>
<keyword evidence="5" id="KW-0804">Transcription</keyword>
<gene>
    <name evidence="11" type="ORF">SI8410_09012136</name>
</gene>
<feature type="region of interest" description="Disordered" evidence="7">
    <location>
        <begin position="618"/>
        <end position="637"/>
    </location>
</feature>
<dbReference type="Gene3D" id="1.25.10.10">
    <property type="entry name" value="Leucine-rich Repeat Variant"/>
    <property type="match status" value="1"/>
</dbReference>
<feature type="compositionally biased region" description="Basic and acidic residues" evidence="7">
    <location>
        <begin position="1307"/>
        <end position="1322"/>
    </location>
</feature>
<reference evidence="11" key="1">
    <citation type="submission" date="2020-02" db="EMBL/GenBank/DDBJ databases">
        <authorList>
            <person name="Scholz U."/>
            <person name="Mascher M."/>
            <person name="Fiebig A."/>
        </authorList>
    </citation>
    <scope>NUCLEOTIDE SEQUENCE</scope>
</reference>
<dbReference type="Pfam" id="PF25316">
    <property type="entry name" value="TAF2_3rd"/>
    <property type="match status" value="1"/>
</dbReference>
<evidence type="ECO:0000256" key="6">
    <source>
        <dbReference type="ARBA" id="ARBA00023242"/>
    </source>
</evidence>
<feature type="domain" description="Peptidase M1 membrane alanine aminopeptidase" evidence="8">
    <location>
        <begin position="302"/>
        <end position="482"/>
    </location>
</feature>
<protein>
    <recommendedName>
        <fullName evidence="3">Transcription initiation factor TFIID subunit 2</fullName>
    </recommendedName>
</protein>
<dbReference type="PANTHER" id="PTHR15137">
    <property type="entry name" value="TRANSCRIPTION INITIATION FACTOR TFIID"/>
    <property type="match status" value="1"/>
</dbReference>
<feature type="compositionally biased region" description="Basic residues" evidence="7">
    <location>
        <begin position="1297"/>
        <end position="1306"/>
    </location>
</feature>